<evidence type="ECO:0000313" key="3">
    <source>
        <dbReference type="EMBL" id="CUA71303.1"/>
    </source>
</evidence>
<evidence type="ECO:0000256" key="1">
    <source>
        <dbReference type="SAM" id="MobiDB-lite"/>
    </source>
</evidence>
<dbReference type="AlphaFoldDB" id="A0A0K6FYW2"/>
<dbReference type="EMBL" id="CYGV01001228">
    <property type="protein sequence ID" value="CUA71303.1"/>
    <property type="molecule type" value="Genomic_DNA"/>
</dbReference>
<protein>
    <recommendedName>
        <fullName evidence="5">Mannoprotein</fullName>
    </recommendedName>
</protein>
<evidence type="ECO:0000256" key="2">
    <source>
        <dbReference type="SAM" id="SignalP"/>
    </source>
</evidence>
<evidence type="ECO:0008006" key="5">
    <source>
        <dbReference type="Google" id="ProtNLM"/>
    </source>
</evidence>
<accession>A0A0K6FYW2</accession>
<proteinExistence type="predicted"/>
<feature type="signal peptide" evidence="2">
    <location>
        <begin position="1"/>
        <end position="20"/>
    </location>
</feature>
<feature type="region of interest" description="Disordered" evidence="1">
    <location>
        <begin position="310"/>
        <end position="340"/>
    </location>
</feature>
<gene>
    <name evidence="3" type="ORF">RSOLAG22IIIB_09477</name>
</gene>
<sequence>MPSKVALLVGASLVATAAYAQNAFTPLAEKRFEYNALPYKADTDNGERGTQFGYNICNSTTEGQTSLCQTGMINSIDDFCLWGPPEPNSLIGDTEGEAVAWCTKPGRGTRLIPAGALTGVQFMRTRSYVQVTGRINQQLINIAPGDTGGEMDPHGADRRGNPLGGLLFSNAFPSNGGNNNTFQQVVEWHNFMGSNLFCLKACDPTDPDDDKYCEHIFDRIGCWYNAPAAYVDGVFESCQGENQDFPGIYTNSAGQVVTYSQPPESLGAITTMPYQPRIPASSNCVAFQSAALYTGAPSVSIPGASSSAPATASAPSAVPTRATASRSGAAATASSAPNTGASTNGAMALSPFNVLVVGSVALIGALVF</sequence>
<name>A0A0K6FYW2_9AGAM</name>
<keyword evidence="4" id="KW-1185">Reference proteome</keyword>
<feature type="chain" id="PRO_5005502832" description="Mannoprotein" evidence="2">
    <location>
        <begin position="21"/>
        <end position="368"/>
    </location>
</feature>
<keyword evidence="2" id="KW-0732">Signal</keyword>
<evidence type="ECO:0000313" key="4">
    <source>
        <dbReference type="Proteomes" id="UP000044841"/>
    </source>
</evidence>
<dbReference type="Proteomes" id="UP000044841">
    <property type="component" value="Unassembled WGS sequence"/>
</dbReference>
<organism evidence="3 4">
    <name type="scientific">Rhizoctonia solani</name>
    <dbReference type="NCBI Taxonomy" id="456999"/>
    <lineage>
        <taxon>Eukaryota</taxon>
        <taxon>Fungi</taxon>
        <taxon>Dikarya</taxon>
        <taxon>Basidiomycota</taxon>
        <taxon>Agaricomycotina</taxon>
        <taxon>Agaricomycetes</taxon>
        <taxon>Cantharellales</taxon>
        <taxon>Ceratobasidiaceae</taxon>
        <taxon>Rhizoctonia</taxon>
    </lineage>
</organism>
<reference evidence="3 4" key="1">
    <citation type="submission" date="2015-07" db="EMBL/GenBank/DDBJ databases">
        <authorList>
            <person name="Noorani M."/>
        </authorList>
    </citation>
    <scope>NUCLEOTIDE SEQUENCE [LARGE SCALE GENOMIC DNA]</scope>
    <source>
        <strain evidence="3">BBA 69670</strain>
    </source>
</reference>